<dbReference type="GO" id="GO:0003677">
    <property type="term" value="F:DNA binding"/>
    <property type="evidence" value="ECO:0007669"/>
    <property type="project" value="UniProtKB-KW"/>
</dbReference>
<feature type="domain" description="Transcription factor LuxR-like autoinducer-binding" evidence="4">
    <location>
        <begin position="63"/>
        <end position="177"/>
    </location>
</feature>
<keyword evidence="2" id="KW-0238">DNA-binding</keyword>
<dbReference type="KEGG" id="paca:ID47_07075"/>
<dbReference type="SUPFAM" id="SSF75516">
    <property type="entry name" value="Pheromone-binding domain of LuxR-like quorum-sensing transcription factors"/>
    <property type="match status" value="1"/>
</dbReference>
<proteinExistence type="predicted"/>
<gene>
    <name evidence="5" type="ORF">ID47_07075</name>
</gene>
<evidence type="ECO:0000313" key="6">
    <source>
        <dbReference type="Proteomes" id="UP000028926"/>
    </source>
</evidence>
<evidence type="ECO:0000256" key="2">
    <source>
        <dbReference type="ARBA" id="ARBA00023125"/>
    </source>
</evidence>
<evidence type="ECO:0000256" key="3">
    <source>
        <dbReference type="ARBA" id="ARBA00023163"/>
    </source>
</evidence>
<name>A0A077AX44_9PROT</name>
<sequence length="234" mass="26840">MEKNFDLTSTDLPLDKVPSNNLIQNILQSIPYQYYTFYLNVEKDVLYDHGNYEYGIGLTIFDQKMADEELFTNYPAEWAKEYFNKEMMNSDPILLHGCHTLLPYAWGTCRGQFPSINSPSLLKLLNKSSHYGIENGISVPIGIGTKIYGIFTLTFEPSFLINTALLYQLASLIQNLGVYMISYRAPTSPKLLEGDLKPIESRQKILLNKTFNALIYQSQYIAKEFENRQKILSS</sequence>
<dbReference type="EMBL" id="CP008941">
    <property type="protein sequence ID" value="AIK96549.1"/>
    <property type="molecule type" value="Genomic_DNA"/>
</dbReference>
<dbReference type="InterPro" id="IPR005143">
    <property type="entry name" value="TF_LuxR_autoind-bd_dom"/>
</dbReference>
<dbReference type="Proteomes" id="UP000028926">
    <property type="component" value="Chromosome"/>
</dbReference>
<evidence type="ECO:0000256" key="1">
    <source>
        <dbReference type="ARBA" id="ARBA00023015"/>
    </source>
</evidence>
<keyword evidence="3" id="KW-0804">Transcription</keyword>
<organism evidence="5 6">
    <name type="scientific">Candidatus Odyssella acanthamoebae</name>
    <dbReference type="NCBI Taxonomy" id="91604"/>
    <lineage>
        <taxon>Bacteria</taxon>
        <taxon>Pseudomonadati</taxon>
        <taxon>Pseudomonadota</taxon>
        <taxon>Alphaproteobacteria</taxon>
        <taxon>Holosporales</taxon>
        <taxon>Candidatus Paracaedibacteraceae</taxon>
        <taxon>Candidatus Odyssella</taxon>
    </lineage>
</organism>
<dbReference type="Gene3D" id="3.30.450.80">
    <property type="entry name" value="Transcription factor LuxR-like, autoinducer-binding domain"/>
    <property type="match status" value="1"/>
</dbReference>
<accession>A0A077AX44</accession>
<dbReference type="HOGENOM" id="CLU_1183277_0_0_5"/>
<reference evidence="5 6" key="1">
    <citation type="submission" date="2014-07" db="EMBL/GenBank/DDBJ databases">
        <title>Comparative genomic insights into amoeba endosymbionts belonging to the families of Holosporaceae and Candidatus Midichloriaceae within Rickettsiales.</title>
        <authorList>
            <person name="Wang Z."/>
            <person name="Wu M."/>
        </authorList>
    </citation>
    <scope>NUCLEOTIDE SEQUENCE [LARGE SCALE GENOMIC DNA]</scope>
    <source>
        <strain evidence="5">PRA3</strain>
    </source>
</reference>
<dbReference type="Pfam" id="PF03472">
    <property type="entry name" value="Autoind_bind"/>
    <property type="match status" value="1"/>
</dbReference>
<evidence type="ECO:0000313" key="5">
    <source>
        <dbReference type="EMBL" id="AIK96549.1"/>
    </source>
</evidence>
<dbReference type="OrthoDB" id="9803630at2"/>
<protein>
    <recommendedName>
        <fullName evidence="4">Transcription factor LuxR-like autoinducer-binding domain-containing protein</fullName>
    </recommendedName>
</protein>
<keyword evidence="1" id="KW-0805">Transcription regulation</keyword>
<dbReference type="InterPro" id="IPR036693">
    <property type="entry name" value="TF_LuxR_autoind-bd_dom_sf"/>
</dbReference>
<keyword evidence="6" id="KW-1185">Reference proteome</keyword>
<dbReference type="RefSeq" id="WP_038465065.1">
    <property type="nucleotide sequence ID" value="NZ_CP008941.1"/>
</dbReference>
<dbReference type="AlphaFoldDB" id="A0A077AX44"/>
<evidence type="ECO:0000259" key="4">
    <source>
        <dbReference type="Pfam" id="PF03472"/>
    </source>
</evidence>